<dbReference type="PANTHER" id="PTHR11807">
    <property type="entry name" value="ATPASES OF THE PP SUPERFAMILY-RELATED"/>
    <property type="match status" value="1"/>
</dbReference>
<keyword evidence="1" id="KW-0808">Transferase</keyword>
<dbReference type="Proteomes" id="UP001608902">
    <property type="component" value="Unassembled WGS sequence"/>
</dbReference>
<evidence type="ECO:0000313" key="3">
    <source>
        <dbReference type="Proteomes" id="UP001608902"/>
    </source>
</evidence>
<keyword evidence="3" id="KW-1185">Reference proteome</keyword>
<evidence type="ECO:0000256" key="1">
    <source>
        <dbReference type="ARBA" id="ARBA00022679"/>
    </source>
</evidence>
<dbReference type="InterPro" id="IPR014729">
    <property type="entry name" value="Rossmann-like_a/b/a_fold"/>
</dbReference>
<dbReference type="AlphaFoldDB" id="A0ABD6E5J2"/>
<dbReference type="PANTHER" id="PTHR11807:SF12">
    <property type="entry name" value="CYTOPLASMIC TRNA 2-THIOLATION PROTEIN 1"/>
    <property type="match status" value="1"/>
</dbReference>
<name>A0ABD6E5J2_9BILA</name>
<gene>
    <name evidence="2" type="ORF">AB6A40_002008</name>
</gene>
<comment type="caution">
    <text evidence="2">The sequence shown here is derived from an EMBL/GenBank/DDBJ whole genome shotgun (WGS) entry which is preliminary data.</text>
</comment>
<accession>A0ABD6E5J2</accession>
<dbReference type="GO" id="GO:0016740">
    <property type="term" value="F:transferase activity"/>
    <property type="evidence" value="ECO:0007669"/>
    <property type="project" value="UniProtKB-KW"/>
</dbReference>
<dbReference type="SUPFAM" id="SSF52402">
    <property type="entry name" value="Adenine nucleotide alpha hydrolases-like"/>
    <property type="match status" value="1"/>
</dbReference>
<dbReference type="Gene3D" id="3.40.50.620">
    <property type="entry name" value="HUPs"/>
    <property type="match status" value="1"/>
</dbReference>
<evidence type="ECO:0008006" key="4">
    <source>
        <dbReference type="Google" id="ProtNLM"/>
    </source>
</evidence>
<organism evidence="2 3">
    <name type="scientific">Gnathostoma spinigerum</name>
    <dbReference type="NCBI Taxonomy" id="75299"/>
    <lineage>
        <taxon>Eukaryota</taxon>
        <taxon>Metazoa</taxon>
        <taxon>Ecdysozoa</taxon>
        <taxon>Nematoda</taxon>
        <taxon>Chromadorea</taxon>
        <taxon>Rhabditida</taxon>
        <taxon>Spirurina</taxon>
        <taxon>Gnathostomatomorpha</taxon>
        <taxon>Gnathostomatoidea</taxon>
        <taxon>Gnathostomatidae</taxon>
        <taxon>Gnathostoma</taxon>
    </lineage>
</organism>
<protein>
    <recommendedName>
        <fullName evidence="4">Cytoplasmic tRNA 2-thiolation protein 1</fullName>
    </recommendedName>
</protein>
<proteinExistence type="predicted"/>
<reference evidence="2 3" key="1">
    <citation type="submission" date="2024-08" db="EMBL/GenBank/DDBJ databases">
        <title>Gnathostoma spinigerum genome.</title>
        <authorList>
            <person name="Gonzalez-Bertolin B."/>
            <person name="Monzon S."/>
            <person name="Zaballos A."/>
            <person name="Jimenez P."/>
            <person name="Dekumyoy P."/>
            <person name="Varona S."/>
            <person name="Cuesta I."/>
            <person name="Sumanam S."/>
            <person name="Adisakwattana P."/>
            <person name="Gasser R.B."/>
            <person name="Hernandez-Gonzalez A."/>
            <person name="Young N.D."/>
            <person name="Perteguer M.J."/>
        </authorList>
    </citation>
    <scope>NUCLEOTIDE SEQUENCE [LARGE SCALE GENOMIC DNA]</scope>
    <source>
        <strain evidence="2">AL3</strain>
        <tissue evidence="2">Liver</tissue>
    </source>
</reference>
<dbReference type="EMBL" id="JBGFUD010000825">
    <property type="protein sequence ID" value="MFH4975299.1"/>
    <property type="molecule type" value="Genomic_DNA"/>
</dbReference>
<evidence type="ECO:0000313" key="2">
    <source>
        <dbReference type="EMBL" id="MFH4975299.1"/>
    </source>
</evidence>
<sequence length="103" mass="11263">MVRCLLCPSSASVKCAYDGAPLCAPCFISKFEEQVHKTIAKHVLFNRGERIAVGVSGGKDSTVLAYILNVLNKRYDYGVDLILLSIDEGIRVSLVICAELFLI</sequence>